<dbReference type="InterPro" id="IPR020843">
    <property type="entry name" value="ER"/>
</dbReference>
<evidence type="ECO:0000256" key="2">
    <source>
        <dbReference type="ARBA" id="ARBA00011245"/>
    </source>
</evidence>
<dbReference type="AlphaFoldDB" id="A0A9W9CHS5"/>
<protein>
    <recommendedName>
        <fullName evidence="4">Enoyl reductase (ER) domain-containing protein</fullName>
    </recommendedName>
</protein>
<dbReference type="EMBL" id="JAPEUY010000017">
    <property type="protein sequence ID" value="KAJ4364409.1"/>
    <property type="molecule type" value="Genomic_DNA"/>
</dbReference>
<dbReference type="Pfam" id="PF08240">
    <property type="entry name" value="ADH_N"/>
    <property type="match status" value="1"/>
</dbReference>
<dbReference type="PANTHER" id="PTHR45348:SF2">
    <property type="entry name" value="ZINC-TYPE ALCOHOL DEHYDROGENASE-LIKE PROTEIN C2E1P3.01"/>
    <property type="match status" value="1"/>
</dbReference>
<dbReference type="SMART" id="SM00829">
    <property type="entry name" value="PKS_ER"/>
    <property type="match status" value="1"/>
</dbReference>
<dbReference type="CDD" id="cd08249">
    <property type="entry name" value="enoyl_reductase_like"/>
    <property type="match status" value="1"/>
</dbReference>
<evidence type="ECO:0000259" key="4">
    <source>
        <dbReference type="SMART" id="SM00829"/>
    </source>
</evidence>
<comment type="subunit">
    <text evidence="2">Monomer.</text>
</comment>
<accession>A0A9W9CHS5</accession>
<dbReference type="OrthoDB" id="3509362at2759"/>
<evidence type="ECO:0000313" key="5">
    <source>
        <dbReference type="EMBL" id="KAJ4364409.1"/>
    </source>
</evidence>
<comment type="similarity">
    <text evidence="1">Belongs to the zinc-containing alcohol dehydrogenase family.</text>
</comment>
<organism evidence="5 6">
    <name type="scientific">Neocucurbitaria cava</name>
    <dbReference type="NCBI Taxonomy" id="798079"/>
    <lineage>
        <taxon>Eukaryota</taxon>
        <taxon>Fungi</taxon>
        <taxon>Dikarya</taxon>
        <taxon>Ascomycota</taxon>
        <taxon>Pezizomycotina</taxon>
        <taxon>Dothideomycetes</taxon>
        <taxon>Pleosporomycetidae</taxon>
        <taxon>Pleosporales</taxon>
        <taxon>Pleosporineae</taxon>
        <taxon>Cucurbitariaceae</taxon>
        <taxon>Neocucurbitaria</taxon>
    </lineage>
</organism>
<sequence>MSNKAAFLETAKGELVVRDAEIAQPGEGEILIKVHACSIQPADAKVAKFSMIPVEYPTVLGSPVAGVVEALGAGVSKVAVGDRVVCGTKIFSHKKAKYGGLQRFTPVDESEVIQIGDIPFTEVIPLASYTPPGALFGKLKMHYPSIPASPLPASEQGKKILIWGGSSAMGSLSISYAKAAGYTVISTSSPHNFEILKACGADHIFDHSDPATIDAIRDLFPIDYWFDTIALKSSLSGILKILAPEGKEVTKANILMLLPLVMTGMKESDFPEGVTTQFHSFSTHAPENAEWSKYFLSRGGFLEKAIKEGVLKAVPAEVVGGLESVAEGIEKVHKGVSGKKIIVEPWA</sequence>
<evidence type="ECO:0000313" key="6">
    <source>
        <dbReference type="Proteomes" id="UP001140560"/>
    </source>
</evidence>
<evidence type="ECO:0000256" key="3">
    <source>
        <dbReference type="ARBA" id="ARBA00023002"/>
    </source>
</evidence>
<keyword evidence="6" id="KW-1185">Reference proteome</keyword>
<comment type="caution">
    <text evidence="5">The sequence shown here is derived from an EMBL/GenBank/DDBJ whole genome shotgun (WGS) entry which is preliminary data.</text>
</comment>
<dbReference type="GO" id="GO:0016651">
    <property type="term" value="F:oxidoreductase activity, acting on NAD(P)H"/>
    <property type="evidence" value="ECO:0007669"/>
    <property type="project" value="InterPro"/>
</dbReference>
<dbReference type="InterPro" id="IPR036291">
    <property type="entry name" value="NAD(P)-bd_dom_sf"/>
</dbReference>
<dbReference type="SUPFAM" id="SSF51735">
    <property type="entry name" value="NAD(P)-binding Rossmann-fold domains"/>
    <property type="match status" value="1"/>
</dbReference>
<reference evidence="5" key="1">
    <citation type="submission" date="2022-10" db="EMBL/GenBank/DDBJ databases">
        <title>Tapping the CABI collections for fungal endophytes: first genome assemblies for Collariella, Neodidymelliopsis, Ascochyta clinopodiicola, Didymella pomorum, Didymosphaeria variabile, Neocosmospora piperis and Neocucurbitaria cava.</title>
        <authorList>
            <person name="Hill R."/>
        </authorList>
    </citation>
    <scope>NUCLEOTIDE SEQUENCE</scope>
    <source>
        <strain evidence="5">IMI 356814</strain>
    </source>
</reference>
<keyword evidence="3" id="KW-0560">Oxidoreductase</keyword>
<feature type="domain" description="Enoyl reductase (ER)" evidence="4">
    <location>
        <begin position="13"/>
        <end position="342"/>
    </location>
</feature>
<name>A0A9W9CHS5_9PLEO</name>
<proteinExistence type="inferred from homology"/>
<dbReference type="SUPFAM" id="SSF50129">
    <property type="entry name" value="GroES-like"/>
    <property type="match status" value="1"/>
</dbReference>
<dbReference type="Pfam" id="PF00107">
    <property type="entry name" value="ADH_zinc_N"/>
    <property type="match status" value="1"/>
</dbReference>
<dbReference type="Gene3D" id="3.90.180.10">
    <property type="entry name" value="Medium-chain alcohol dehydrogenases, catalytic domain"/>
    <property type="match status" value="1"/>
</dbReference>
<dbReference type="PANTHER" id="PTHR45348">
    <property type="entry name" value="HYPOTHETICAL OXIDOREDUCTASE (EUROFUNG)"/>
    <property type="match status" value="1"/>
</dbReference>
<evidence type="ECO:0000256" key="1">
    <source>
        <dbReference type="ARBA" id="ARBA00008072"/>
    </source>
</evidence>
<dbReference type="Gene3D" id="3.40.50.720">
    <property type="entry name" value="NAD(P)-binding Rossmann-like Domain"/>
    <property type="match status" value="1"/>
</dbReference>
<dbReference type="InterPro" id="IPR013154">
    <property type="entry name" value="ADH-like_N"/>
</dbReference>
<gene>
    <name evidence="5" type="ORF">N0V83_009003</name>
</gene>
<dbReference type="InterPro" id="IPR013149">
    <property type="entry name" value="ADH-like_C"/>
</dbReference>
<dbReference type="Proteomes" id="UP001140560">
    <property type="component" value="Unassembled WGS sequence"/>
</dbReference>
<dbReference type="InterPro" id="IPR011032">
    <property type="entry name" value="GroES-like_sf"/>
</dbReference>
<dbReference type="InterPro" id="IPR047122">
    <property type="entry name" value="Trans-enoyl_RdTase-like"/>
</dbReference>